<name>A0AAW2FWD8_9HYME</name>
<reference evidence="1 2" key="1">
    <citation type="submission" date="2023-03" db="EMBL/GenBank/DDBJ databases">
        <title>High recombination rates correlate with genetic variation in Cardiocondyla obscurior ants.</title>
        <authorList>
            <person name="Errbii M."/>
        </authorList>
    </citation>
    <scope>NUCLEOTIDE SEQUENCE [LARGE SCALE GENOMIC DNA]</scope>
    <source>
        <strain evidence="1">Alpha-2009</strain>
        <tissue evidence="1">Whole body</tissue>
    </source>
</reference>
<organism evidence="1 2">
    <name type="scientific">Cardiocondyla obscurior</name>
    <dbReference type="NCBI Taxonomy" id="286306"/>
    <lineage>
        <taxon>Eukaryota</taxon>
        <taxon>Metazoa</taxon>
        <taxon>Ecdysozoa</taxon>
        <taxon>Arthropoda</taxon>
        <taxon>Hexapoda</taxon>
        <taxon>Insecta</taxon>
        <taxon>Pterygota</taxon>
        <taxon>Neoptera</taxon>
        <taxon>Endopterygota</taxon>
        <taxon>Hymenoptera</taxon>
        <taxon>Apocrita</taxon>
        <taxon>Aculeata</taxon>
        <taxon>Formicoidea</taxon>
        <taxon>Formicidae</taxon>
        <taxon>Myrmicinae</taxon>
        <taxon>Cardiocondyla</taxon>
    </lineage>
</organism>
<dbReference type="Proteomes" id="UP001430953">
    <property type="component" value="Unassembled WGS sequence"/>
</dbReference>
<evidence type="ECO:0000313" key="1">
    <source>
        <dbReference type="EMBL" id="KAL0119419.1"/>
    </source>
</evidence>
<accession>A0AAW2FWD8</accession>
<sequence>MSSKPTNFLLTCSTCYCSSSALFPPPGRPACRPFRESRRASTLVSSHGEQPIFAIVRLNQNLHSASRASRRVSRDVSPSVHRPHRLLPIVSVGITFDYAETRSRQDGSVDGDFSRAS</sequence>
<evidence type="ECO:0000313" key="2">
    <source>
        <dbReference type="Proteomes" id="UP001430953"/>
    </source>
</evidence>
<comment type="caution">
    <text evidence="1">The sequence shown here is derived from an EMBL/GenBank/DDBJ whole genome shotgun (WGS) entry which is preliminary data.</text>
</comment>
<protein>
    <submittedName>
        <fullName evidence="1">Uncharacterized protein</fullName>
    </submittedName>
</protein>
<gene>
    <name evidence="1" type="ORF">PUN28_007724</name>
</gene>
<dbReference type="AlphaFoldDB" id="A0AAW2FWD8"/>
<proteinExistence type="predicted"/>
<keyword evidence="2" id="KW-1185">Reference proteome</keyword>
<dbReference type="EMBL" id="JADYXP020000007">
    <property type="protein sequence ID" value="KAL0119419.1"/>
    <property type="molecule type" value="Genomic_DNA"/>
</dbReference>